<evidence type="ECO:0000313" key="1">
    <source>
        <dbReference type="EMBL" id="PTH82431.1"/>
    </source>
</evidence>
<dbReference type="RefSeq" id="WP_107682515.1">
    <property type="nucleotide sequence ID" value="NZ_CP080630.1"/>
</dbReference>
<comment type="caution">
    <text evidence="1">The sequence shown here is derived from an EMBL/GenBank/DDBJ whole genome shotgun (WGS) entry which is preliminary data.</text>
</comment>
<organism evidence="1 2">
    <name type="scientific">Aeromonas veronii</name>
    <dbReference type="NCBI Taxonomy" id="654"/>
    <lineage>
        <taxon>Bacteria</taxon>
        <taxon>Pseudomonadati</taxon>
        <taxon>Pseudomonadota</taxon>
        <taxon>Gammaproteobacteria</taxon>
        <taxon>Aeromonadales</taxon>
        <taxon>Aeromonadaceae</taxon>
        <taxon>Aeromonas</taxon>
    </lineage>
</organism>
<evidence type="ECO:0000313" key="2">
    <source>
        <dbReference type="Proteomes" id="UP000241986"/>
    </source>
</evidence>
<accession>A0A2T4N6G3</accession>
<sequence>MAIWADGKVIRTQLLDRYFVDYLWYRTCEINYYSVCIIPTAENLENELSRASLEPNAQKFMSENYIRDDSPLNLDRFIKILHKEYSQNCISNNDLSWIDDKNTRLLCYIWRTLSHLILESTPNGMFNYNLKINLGKTVQQNNIQRVVRANEITNKNISAFLIISCINRLKVDKINKLQILENIKESSSYAIDNQEITHWLKKDEKQKIPWMYDYLRGTRSDYIPLVPRGSIGVRDDIISFFDVTRTFNEDSSKLIALTMKKTWSQRKYRDKNKDNKQYSINMSQDIGDILDKLSLARNENKNKIVEALIRAEYEKIART</sequence>
<reference evidence="1 2" key="1">
    <citation type="submission" date="2018-03" db="EMBL/GenBank/DDBJ databases">
        <title>Aeromonas veronii whole genome sequencing and analysis.</title>
        <authorList>
            <person name="Xie H."/>
            <person name="Liu T."/>
            <person name="Wang K."/>
        </authorList>
    </citation>
    <scope>NUCLEOTIDE SEQUENCE [LARGE SCALE GENOMIC DNA]</scope>
    <source>
        <strain evidence="1 2">XH.VA.1</strain>
    </source>
</reference>
<dbReference type="AlphaFoldDB" id="A0A2T4N6G3"/>
<protein>
    <submittedName>
        <fullName evidence="1">Uncharacterized protein</fullName>
    </submittedName>
</protein>
<proteinExistence type="predicted"/>
<gene>
    <name evidence="1" type="ORF">DAA48_03450</name>
</gene>
<dbReference type="Proteomes" id="UP000241986">
    <property type="component" value="Unassembled WGS sequence"/>
</dbReference>
<dbReference type="EMBL" id="PZKL01000012">
    <property type="protein sequence ID" value="PTH82431.1"/>
    <property type="molecule type" value="Genomic_DNA"/>
</dbReference>
<name>A0A2T4N6G3_AERVE</name>